<keyword evidence="3" id="KW-0998">Cell outer membrane</keyword>
<dbReference type="NCBIfam" id="TIGR01782">
    <property type="entry name" value="TonB-Xanth-Caul"/>
    <property type="match status" value="1"/>
</dbReference>
<evidence type="ECO:0000256" key="5">
    <source>
        <dbReference type="SAM" id="MobiDB-lite"/>
    </source>
</evidence>
<feature type="domain" description="TonB-dependent receptor-like beta-barrel" evidence="7">
    <location>
        <begin position="502"/>
        <end position="1002"/>
    </location>
</feature>
<protein>
    <submittedName>
        <fullName evidence="9">TonB-dependent receptor</fullName>
    </submittedName>
</protein>
<proteinExistence type="inferred from homology"/>
<dbReference type="InterPro" id="IPR000531">
    <property type="entry name" value="Beta-barrel_TonB"/>
</dbReference>
<evidence type="ECO:0000256" key="4">
    <source>
        <dbReference type="RuleBase" id="RU003357"/>
    </source>
</evidence>
<dbReference type="Gene3D" id="2.40.170.20">
    <property type="entry name" value="TonB-dependent receptor, beta-barrel domain"/>
    <property type="match status" value="1"/>
</dbReference>
<dbReference type="InterPro" id="IPR010104">
    <property type="entry name" value="TonB_rcpt_bac"/>
</dbReference>
<keyword evidence="2 4" id="KW-0472">Membrane</keyword>
<evidence type="ECO:0000256" key="2">
    <source>
        <dbReference type="ARBA" id="ARBA00023136"/>
    </source>
</evidence>
<keyword evidence="10" id="KW-1185">Reference proteome</keyword>
<evidence type="ECO:0000256" key="1">
    <source>
        <dbReference type="ARBA" id="ARBA00004442"/>
    </source>
</evidence>
<sequence length="1035" mass="112661">MSSQNHLFKRTVFKNNMLSVGIALAILQPTGIALAQDDAVEEVVVTGIRQATVDSINTKRNAASVVDAISATDIGKLPDATIADSLQRVPGVQITRSGGEGTGVNIRGNSNVTTTLNGEQMLSAGSITTVSPNFADIPSTMVSGIEVFKSAEAKNVVAGLAGTINLKTNRPFLLDDGFTAVGKVEAIQGSLGEETDGVYSGFFGYNNDNQFGASLNLSYGTSYLADYWNGIMGGSSGNYAGWGFSANEANSFPEANVDINGDGDSNDSYYVAEGHQAANRFIDRERTGINGSAQYKFSDSLELTGDVFYTKLDEHTYSRAFQAEHGWSNVGWTTPDADSVTMYRNMVQNDADGSVSQQDGNLYTMTSALLQARRVIAQSQTIAAEKESLNTNLELAFDNGGALTGKLRWVHGEANDDSANSTIDSLLNDGSQLGETYRPIDGESSSANPGGYGSYDALMPDGTPIDGVQDNIPIGISYSGSKQHWSLPTGALPITDADGNATTVNEVFGSNLDRYGLKSTNLTGTYSNADMDVFRADGNYDFGSPVLNTITSVDVGLRYSERNVEKNGWIGALLRTNAYGDAFLARWKDVDSPAPTTGESYVPPISFTDLNARGMISGTDDFYGTNGLGTIYFVDPEAMDDPVAWHKEIYGQHILVPNAATSYDLKDETTTFYVQANLEQELWGHGLRGNFGLRYIETEYTITQSVGGSTLGAEINGQYYLFGPGMEATVGDQITTVNKYDEILPALNLSMDLTEDQLLRFSYTKTIGTHDTDSLGGGFSVTRTNGCGITRPNGGPVACATRANQLGNPNLLPNMQNNIDLSYEWYINDSSMLSLGLFWVQGLTNTKLITTQRSDIPDDDGVARFTIPVDQTVSFDEKGDAVEGVEVSYKQSFDFLPGFWSGFGIDTNFTYSPSESTNVDYYGDTSPASKNSEYQSNFALWYEMDGWQARIAHNYRSEMFVSTTNISNRNFAYYQKPTNYVDASLSYEFTDNITAALQVTNLTEEHQEYYNQWESNIDSYYFNERRTSLSLQVKY</sequence>
<reference evidence="9 10" key="1">
    <citation type="submission" date="2023-07" db="EMBL/GenBank/DDBJ databases">
        <title>Sorghum-associated microbial communities from plants grown in Nebraska, USA.</title>
        <authorList>
            <person name="Schachtman D."/>
        </authorList>
    </citation>
    <scope>NUCLEOTIDE SEQUENCE [LARGE SCALE GENOMIC DNA]</scope>
    <source>
        <strain evidence="9 10">BE190</strain>
    </source>
</reference>
<feature type="region of interest" description="Disordered" evidence="5">
    <location>
        <begin position="430"/>
        <end position="453"/>
    </location>
</feature>
<evidence type="ECO:0000259" key="8">
    <source>
        <dbReference type="Pfam" id="PF07715"/>
    </source>
</evidence>
<dbReference type="InterPro" id="IPR037066">
    <property type="entry name" value="Plug_dom_sf"/>
</dbReference>
<evidence type="ECO:0000256" key="3">
    <source>
        <dbReference type="ARBA" id="ARBA00023237"/>
    </source>
</evidence>
<evidence type="ECO:0000259" key="7">
    <source>
        <dbReference type="Pfam" id="PF00593"/>
    </source>
</evidence>
<evidence type="ECO:0000313" key="9">
    <source>
        <dbReference type="EMBL" id="MDR7092125.1"/>
    </source>
</evidence>
<dbReference type="Proteomes" id="UP001253595">
    <property type="component" value="Unassembled WGS sequence"/>
</dbReference>
<dbReference type="SUPFAM" id="SSF56935">
    <property type="entry name" value="Porins"/>
    <property type="match status" value="1"/>
</dbReference>
<dbReference type="PANTHER" id="PTHR40980">
    <property type="entry name" value="PLUG DOMAIN-CONTAINING PROTEIN"/>
    <property type="match status" value="1"/>
</dbReference>
<dbReference type="Pfam" id="PF07715">
    <property type="entry name" value="Plug"/>
    <property type="match status" value="1"/>
</dbReference>
<comment type="similarity">
    <text evidence="4">Belongs to the TonB-dependent receptor family.</text>
</comment>
<keyword evidence="9" id="KW-0675">Receptor</keyword>
<name>A0ABU1V410_9GAMM</name>
<accession>A0ABU1V410</accession>
<dbReference type="RefSeq" id="WP_310076175.1">
    <property type="nucleotide sequence ID" value="NZ_JAVDVX010000011.1"/>
</dbReference>
<gene>
    <name evidence="9" type="ORF">J2X05_004166</name>
</gene>
<dbReference type="Pfam" id="PF00593">
    <property type="entry name" value="TonB_dep_Rec_b-barrel"/>
    <property type="match status" value="1"/>
</dbReference>
<feature type="domain" description="TonB-dependent receptor plug" evidence="8">
    <location>
        <begin position="59"/>
        <end position="153"/>
    </location>
</feature>
<evidence type="ECO:0000313" key="10">
    <source>
        <dbReference type="Proteomes" id="UP001253595"/>
    </source>
</evidence>
<feature type="chain" id="PRO_5047139862" evidence="6">
    <location>
        <begin position="36"/>
        <end position="1035"/>
    </location>
</feature>
<dbReference type="PANTHER" id="PTHR40980:SF3">
    <property type="entry name" value="TONB-DEPENDENT RECEPTOR-LIKE BETA-BARREL DOMAIN-CONTAINING PROTEIN"/>
    <property type="match status" value="1"/>
</dbReference>
<evidence type="ECO:0000256" key="6">
    <source>
        <dbReference type="SAM" id="SignalP"/>
    </source>
</evidence>
<comment type="caution">
    <text evidence="9">The sequence shown here is derived from an EMBL/GenBank/DDBJ whole genome shotgun (WGS) entry which is preliminary data.</text>
</comment>
<dbReference type="Gene3D" id="2.170.130.10">
    <property type="entry name" value="TonB-dependent receptor, plug domain"/>
    <property type="match status" value="1"/>
</dbReference>
<dbReference type="InterPro" id="IPR036942">
    <property type="entry name" value="Beta-barrel_TonB_sf"/>
</dbReference>
<keyword evidence="6" id="KW-0732">Signal</keyword>
<feature type="signal peptide" evidence="6">
    <location>
        <begin position="1"/>
        <end position="35"/>
    </location>
</feature>
<dbReference type="EMBL" id="JAVDVX010000011">
    <property type="protein sequence ID" value="MDR7092125.1"/>
    <property type="molecule type" value="Genomic_DNA"/>
</dbReference>
<organism evidence="9 10">
    <name type="scientific">Cellvibrio fibrivorans</name>
    <dbReference type="NCBI Taxonomy" id="126350"/>
    <lineage>
        <taxon>Bacteria</taxon>
        <taxon>Pseudomonadati</taxon>
        <taxon>Pseudomonadota</taxon>
        <taxon>Gammaproteobacteria</taxon>
        <taxon>Cellvibrionales</taxon>
        <taxon>Cellvibrionaceae</taxon>
        <taxon>Cellvibrio</taxon>
    </lineage>
</organism>
<dbReference type="InterPro" id="IPR012910">
    <property type="entry name" value="Plug_dom"/>
</dbReference>
<keyword evidence="4" id="KW-0798">TonB box</keyword>
<comment type="subcellular location">
    <subcellularLocation>
        <location evidence="1 4">Cell outer membrane</location>
    </subcellularLocation>
</comment>